<keyword evidence="4 9" id="KW-0460">Magnesium</keyword>
<gene>
    <name evidence="9" type="primary">thiE</name>
    <name evidence="11" type="ORF">SAMN05192529_109144</name>
</gene>
<evidence type="ECO:0000256" key="2">
    <source>
        <dbReference type="ARBA" id="ARBA00022679"/>
    </source>
</evidence>
<feature type="binding site" evidence="9">
    <location>
        <position position="96"/>
    </location>
    <ligand>
        <name>Mg(2+)</name>
        <dbReference type="ChEBI" id="CHEBI:18420"/>
    </ligand>
</feature>
<dbReference type="SUPFAM" id="SSF51391">
    <property type="entry name" value="Thiamin phosphate synthase"/>
    <property type="match status" value="1"/>
</dbReference>
<keyword evidence="2 9" id="KW-0808">Transferase</keyword>
<dbReference type="UniPathway" id="UPA00060">
    <property type="reaction ID" value="UER00141"/>
</dbReference>
<dbReference type="RefSeq" id="WP_091397277.1">
    <property type="nucleotide sequence ID" value="NZ_FNQY01000009.1"/>
</dbReference>
<evidence type="ECO:0000313" key="12">
    <source>
        <dbReference type="Proteomes" id="UP000199041"/>
    </source>
</evidence>
<dbReference type="EMBL" id="FNQY01000009">
    <property type="protein sequence ID" value="SEA16765.1"/>
    <property type="molecule type" value="Genomic_DNA"/>
</dbReference>
<evidence type="ECO:0000256" key="3">
    <source>
        <dbReference type="ARBA" id="ARBA00022723"/>
    </source>
</evidence>
<comment type="caution">
    <text evidence="9">Lacks conserved residue(s) required for the propagation of feature annotation.</text>
</comment>
<comment type="similarity">
    <text evidence="9">Belongs to the thiamine-phosphate synthase family.</text>
</comment>
<feature type="binding site" evidence="9">
    <location>
        <position position="178"/>
    </location>
    <ligand>
        <name>2-[(2R,5Z)-2-carboxy-4-methylthiazol-5(2H)-ylidene]ethyl phosphate</name>
        <dbReference type="ChEBI" id="CHEBI:62899"/>
    </ligand>
</feature>
<dbReference type="STRING" id="551991.SAMN05192529_109144"/>
<dbReference type="EC" id="2.5.1.3" evidence="9"/>
<comment type="function">
    <text evidence="9">Condenses 4-methyl-5-(beta-hydroxyethyl)thiazole monophosphate (THZ-P) and 2-methyl-4-amino-5-hydroxymethyl pyrimidine pyrophosphate (HMP-PP) to form thiamine monophosphate (TMP).</text>
</comment>
<comment type="catalytic activity">
    <reaction evidence="7 9">
        <text>2-(2-carboxy-4-methylthiazol-5-yl)ethyl phosphate + 4-amino-2-methyl-5-(diphosphooxymethyl)pyrimidine + 2 H(+) = thiamine phosphate + CO2 + diphosphate</text>
        <dbReference type="Rhea" id="RHEA:47848"/>
        <dbReference type="ChEBI" id="CHEBI:15378"/>
        <dbReference type="ChEBI" id="CHEBI:16526"/>
        <dbReference type="ChEBI" id="CHEBI:33019"/>
        <dbReference type="ChEBI" id="CHEBI:37575"/>
        <dbReference type="ChEBI" id="CHEBI:57841"/>
        <dbReference type="ChEBI" id="CHEBI:62890"/>
        <dbReference type="EC" id="2.5.1.3"/>
    </reaction>
</comment>
<dbReference type="Gene3D" id="3.20.20.70">
    <property type="entry name" value="Aldolase class I"/>
    <property type="match status" value="1"/>
</dbReference>
<dbReference type="InterPro" id="IPR022998">
    <property type="entry name" value="ThiamineP_synth_TenI"/>
</dbReference>
<keyword evidence="12" id="KW-1185">Reference proteome</keyword>
<dbReference type="InterPro" id="IPR034291">
    <property type="entry name" value="TMP_synthase"/>
</dbReference>
<comment type="catalytic activity">
    <reaction evidence="6 9">
        <text>4-methyl-5-(2-phosphooxyethyl)-thiazole + 4-amino-2-methyl-5-(diphosphooxymethyl)pyrimidine + H(+) = thiamine phosphate + diphosphate</text>
        <dbReference type="Rhea" id="RHEA:22328"/>
        <dbReference type="ChEBI" id="CHEBI:15378"/>
        <dbReference type="ChEBI" id="CHEBI:33019"/>
        <dbReference type="ChEBI" id="CHEBI:37575"/>
        <dbReference type="ChEBI" id="CHEBI:57841"/>
        <dbReference type="ChEBI" id="CHEBI:58296"/>
        <dbReference type="EC" id="2.5.1.3"/>
    </reaction>
</comment>
<evidence type="ECO:0000256" key="6">
    <source>
        <dbReference type="ARBA" id="ARBA00047334"/>
    </source>
</evidence>
<dbReference type="InterPro" id="IPR013785">
    <property type="entry name" value="Aldolase_TIM"/>
</dbReference>
<dbReference type="OrthoDB" id="9812206at2"/>
<feature type="binding site" evidence="9">
    <location>
        <position position="76"/>
    </location>
    <ligand>
        <name>4-amino-2-methyl-5-(diphosphooxymethyl)pyrimidine</name>
        <dbReference type="ChEBI" id="CHEBI:57841"/>
    </ligand>
</feature>
<proteinExistence type="inferred from homology"/>
<dbReference type="PANTHER" id="PTHR20857:SF15">
    <property type="entry name" value="THIAMINE-PHOSPHATE SYNTHASE"/>
    <property type="match status" value="1"/>
</dbReference>
<dbReference type="GO" id="GO:0005737">
    <property type="term" value="C:cytoplasm"/>
    <property type="evidence" value="ECO:0007669"/>
    <property type="project" value="TreeGrafter"/>
</dbReference>
<evidence type="ECO:0000256" key="7">
    <source>
        <dbReference type="ARBA" id="ARBA00047851"/>
    </source>
</evidence>
<evidence type="ECO:0000313" key="11">
    <source>
        <dbReference type="EMBL" id="SEA16765.1"/>
    </source>
</evidence>
<dbReference type="InterPro" id="IPR036206">
    <property type="entry name" value="ThiamineP_synth_sf"/>
</dbReference>
<name>A0A1H3YZ30_9BACT</name>
<evidence type="ECO:0000256" key="9">
    <source>
        <dbReference type="HAMAP-Rule" id="MF_00097"/>
    </source>
</evidence>
<reference evidence="11 12" key="1">
    <citation type="submission" date="2016-10" db="EMBL/GenBank/DDBJ databases">
        <authorList>
            <person name="de Groot N.N."/>
        </authorList>
    </citation>
    <scope>NUCLEOTIDE SEQUENCE [LARGE SCALE GENOMIC DNA]</scope>
    <source>
        <strain evidence="11 12">Vu-144</strain>
    </source>
</reference>
<feature type="binding site" evidence="9">
    <location>
        <begin position="44"/>
        <end position="48"/>
    </location>
    <ligand>
        <name>4-amino-2-methyl-5-(diphosphooxymethyl)pyrimidine</name>
        <dbReference type="ChEBI" id="CHEBI:57841"/>
    </ligand>
</feature>
<evidence type="ECO:0000256" key="8">
    <source>
        <dbReference type="ARBA" id="ARBA00047883"/>
    </source>
</evidence>
<accession>A0A1H3YZ30</accession>
<comment type="catalytic activity">
    <reaction evidence="8 9">
        <text>2-[(2R,5Z)-2-carboxy-4-methylthiazol-5(2H)-ylidene]ethyl phosphate + 4-amino-2-methyl-5-(diphosphooxymethyl)pyrimidine + 2 H(+) = thiamine phosphate + CO2 + diphosphate</text>
        <dbReference type="Rhea" id="RHEA:47844"/>
        <dbReference type="ChEBI" id="CHEBI:15378"/>
        <dbReference type="ChEBI" id="CHEBI:16526"/>
        <dbReference type="ChEBI" id="CHEBI:33019"/>
        <dbReference type="ChEBI" id="CHEBI:37575"/>
        <dbReference type="ChEBI" id="CHEBI:57841"/>
        <dbReference type="ChEBI" id="CHEBI:62899"/>
        <dbReference type="EC" id="2.5.1.3"/>
    </reaction>
</comment>
<dbReference type="Pfam" id="PF02581">
    <property type="entry name" value="TMP-TENI"/>
    <property type="match status" value="1"/>
</dbReference>
<dbReference type="GO" id="GO:0009229">
    <property type="term" value="P:thiamine diphosphate biosynthetic process"/>
    <property type="evidence" value="ECO:0007669"/>
    <property type="project" value="UniProtKB-UniRule"/>
</dbReference>
<dbReference type="HAMAP" id="MF_00097">
    <property type="entry name" value="TMP_synthase"/>
    <property type="match status" value="1"/>
</dbReference>
<evidence type="ECO:0000256" key="4">
    <source>
        <dbReference type="ARBA" id="ARBA00022842"/>
    </source>
</evidence>
<dbReference type="GO" id="GO:0004789">
    <property type="term" value="F:thiamine-phosphate diphosphorylase activity"/>
    <property type="evidence" value="ECO:0007669"/>
    <property type="project" value="UniProtKB-UniRule"/>
</dbReference>
<organism evidence="11 12">
    <name type="scientific">Arachidicoccus rhizosphaerae</name>
    <dbReference type="NCBI Taxonomy" id="551991"/>
    <lineage>
        <taxon>Bacteria</taxon>
        <taxon>Pseudomonadati</taxon>
        <taxon>Bacteroidota</taxon>
        <taxon>Chitinophagia</taxon>
        <taxon>Chitinophagales</taxon>
        <taxon>Chitinophagaceae</taxon>
        <taxon>Arachidicoccus</taxon>
    </lineage>
</organism>
<evidence type="ECO:0000256" key="5">
    <source>
        <dbReference type="ARBA" id="ARBA00022977"/>
    </source>
</evidence>
<dbReference type="GO" id="GO:0009228">
    <property type="term" value="P:thiamine biosynthetic process"/>
    <property type="evidence" value="ECO:0007669"/>
    <property type="project" value="UniProtKB-KW"/>
</dbReference>
<dbReference type="Proteomes" id="UP000199041">
    <property type="component" value="Unassembled WGS sequence"/>
</dbReference>
<comment type="cofactor">
    <cofactor evidence="9">
        <name>Mg(2+)</name>
        <dbReference type="ChEBI" id="CHEBI:18420"/>
    </cofactor>
    <text evidence="9">Binds 1 Mg(2+) ion per subunit.</text>
</comment>
<feature type="binding site" evidence="9">
    <location>
        <position position="144"/>
    </location>
    <ligand>
        <name>4-amino-2-methyl-5-(diphosphooxymethyl)pyrimidine</name>
        <dbReference type="ChEBI" id="CHEBI:57841"/>
    </ligand>
</feature>
<dbReference type="CDD" id="cd00564">
    <property type="entry name" value="TMP_TenI"/>
    <property type="match status" value="1"/>
</dbReference>
<evidence type="ECO:0000256" key="1">
    <source>
        <dbReference type="ARBA" id="ARBA00005165"/>
    </source>
</evidence>
<dbReference type="PANTHER" id="PTHR20857">
    <property type="entry name" value="THIAMINE-PHOSPHATE PYROPHOSPHORYLASE"/>
    <property type="match status" value="1"/>
</dbReference>
<feature type="domain" description="Thiamine phosphate synthase/TenI" evidence="10">
    <location>
        <begin position="24"/>
        <end position="198"/>
    </location>
</feature>
<sequence>MHHLNRNILRDSVPGWQFISQGNTTAEHLFYIQLALEGGCRWVQLRLKGFSEPEIIKAGLEVYRLCEAYDATFILNDHVHLVDQVTAHGVHLGLSDMLIAEAKSLLNKHCIIGGTANTEADVASRIMQGVHYIGLGPFRFTRTKEQLSPVLGLQGYYRILKSENGMGQRNIPVFAIGGITPEDIPELLNCGVDGVAVSGWVTSMVALDEWQHLTGTLLTIENVVEQYNKWKISNAADAEKILSKIALLGKNTSVQTTAGLQ</sequence>
<protein>
    <recommendedName>
        <fullName evidence="9">Thiamine-phosphate synthase</fullName>
        <shortName evidence="9">TP synthase</shortName>
        <shortName evidence="9">TPS</shortName>
        <ecNumber evidence="9">2.5.1.3</ecNumber>
    </recommendedName>
    <alternativeName>
        <fullName evidence="9">Thiamine-phosphate pyrophosphorylase</fullName>
        <shortName evidence="9">TMP pyrophosphorylase</shortName>
        <shortName evidence="9">TMP-PPase</shortName>
    </alternativeName>
</protein>
<keyword evidence="5 9" id="KW-0784">Thiamine biosynthesis</keyword>
<feature type="binding site" evidence="9">
    <location>
        <begin position="141"/>
        <end position="143"/>
    </location>
    <ligand>
        <name>2-[(2R,5Z)-2-carboxy-4-methylthiazol-5(2H)-ylidene]ethyl phosphate</name>
        <dbReference type="ChEBI" id="CHEBI:62899"/>
    </ligand>
</feature>
<keyword evidence="3 9" id="KW-0479">Metal-binding</keyword>
<dbReference type="GO" id="GO:0000287">
    <property type="term" value="F:magnesium ion binding"/>
    <property type="evidence" value="ECO:0007669"/>
    <property type="project" value="UniProtKB-UniRule"/>
</dbReference>
<feature type="binding site" evidence="9">
    <location>
        <position position="115"/>
    </location>
    <ligand>
        <name>4-amino-2-methyl-5-(diphosphooxymethyl)pyrimidine</name>
        <dbReference type="ChEBI" id="CHEBI:57841"/>
    </ligand>
</feature>
<dbReference type="AlphaFoldDB" id="A0A1H3YZ30"/>
<evidence type="ECO:0000259" key="10">
    <source>
        <dbReference type="Pfam" id="PF02581"/>
    </source>
</evidence>
<feature type="binding site" evidence="9">
    <location>
        <position position="77"/>
    </location>
    <ligand>
        <name>Mg(2+)</name>
        <dbReference type="ChEBI" id="CHEBI:18420"/>
    </ligand>
</feature>
<comment type="pathway">
    <text evidence="1 9">Cofactor biosynthesis; thiamine diphosphate biosynthesis; thiamine phosphate from 4-amino-2-methyl-5-diphosphomethylpyrimidine and 4-methyl-5-(2-phosphoethyl)-thiazole: step 1/1.</text>
</comment>